<feature type="chain" id="PRO_5006915989" description="Secreted protein" evidence="1">
    <location>
        <begin position="21"/>
        <end position="136"/>
    </location>
</feature>
<keyword evidence="1" id="KW-0732">Signal</keyword>
<dbReference type="PATRIC" id="fig|29423.5.peg.1573"/>
<gene>
    <name evidence="2" type="ORF">Loak_1499</name>
</gene>
<name>A0A0W0WZQ6_9GAMM</name>
<evidence type="ECO:0000313" key="3">
    <source>
        <dbReference type="Proteomes" id="UP000054858"/>
    </source>
</evidence>
<organism evidence="2 3">
    <name type="scientific">Legionella oakridgensis</name>
    <dbReference type="NCBI Taxonomy" id="29423"/>
    <lineage>
        <taxon>Bacteria</taxon>
        <taxon>Pseudomonadati</taxon>
        <taxon>Pseudomonadota</taxon>
        <taxon>Gammaproteobacteria</taxon>
        <taxon>Legionellales</taxon>
        <taxon>Legionellaceae</taxon>
        <taxon>Legionella</taxon>
    </lineage>
</organism>
<dbReference type="RefSeq" id="WP_025385324.1">
    <property type="nucleotide sequence ID" value="NZ_LCUA01000002.1"/>
</dbReference>
<protein>
    <recommendedName>
        <fullName evidence="4">Secreted protein</fullName>
    </recommendedName>
</protein>
<evidence type="ECO:0000256" key="1">
    <source>
        <dbReference type="SAM" id="SignalP"/>
    </source>
</evidence>
<dbReference type="EMBL" id="LNYP01000029">
    <property type="protein sequence ID" value="KTD37823.1"/>
    <property type="molecule type" value="Genomic_DNA"/>
</dbReference>
<evidence type="ECO:0000313" key="2">
    <source>
        <dbReference type="EMBL" id="KTD37823.1"/>
    </source>
</evidence>
<reference evidence="2 3" key="1">
    <citation type="submission" date="2015-11" db="EMBL/GenBank/DDBJ databases">
        <title>Genomic analysis of 38 Legionella species identifies large and diverse effector repertoires.</title>
        <authorList>
            <person name="Burstein D."/>
            <person name="Amaro F."/>
            <person name="Zusman T."/>
            <person name="Lifshitz Z."/>
            <person name="Cohen O."/>
            <person name="Gilbert J.A."/>
            <person name="Pupko T."/>
            <person name="Shuman H.A."/>
            <person name="Segal G."/>
        </authorList>
    </citation>
    <scope>NUCLEOTIDE SEQUENCE [LARGE SCALE GENOMIC DNA]</scope>
    <source>
        <strain evidence="2 3">Oak Ridge-10</strain>
    </source>
</reference>
<comment type="caution">
    <text evidence="2">The sequence shown here is derived from an EMBL/GenBank/DDBJ whole genome shotgun (WGS) entry which is preliminary data.</text>
</comment>
<feature type="signal peptide" evidence="1">
    <location>
        <begin position="1"/>
        <end position="20"/>
    </location>
</feature>
<accession>A0A0W0WZQ6</accession>
<evidence type="ECO:0008006" key="4">
    <source>
        <dbReference type="Google" id="ProtNLM"/>
    </source>
</evidence>
<dbReference type="AlphaFoldDB" id="A0A0W0WZQ6"/>
<proteinExistence type="predicted"/>
<dbReference type="Proteomes" id="UP000054858">
    <property type="component" value="Unassembled WGS sequence"/>
</dbReference>
<sequence>MKLKSFVFLCFMGVFASAFANNQHEHPKAHSTEVKRTQKSVAWPGPCEIEIINRSYDTVQVYGEFDDGEWLRFNIPPYDAPHRISLFYYGYCHYDMFLTIDTFSGYRVYSGYPSIRTIIEVFPYLGKQLKAEVKAK</sequence>